<protein>
    <recommendedName>
        <fullName evidence="3">histidine kinase</fullName>
        <ecNumber evidence="3">2.7.13.3</ecNumber>
    </recommendedName>
</protein>
<dbReference type="InterPro" id="IPR050428">
    <property type="entry name" value="TCS_sensor_his_kinase"/>
</dbReference>
<dbReference type="AlphaFoldDB" id="A0A317CNU8"/>
<evidence type="ECO:0000256" key="10">
    <source>
        <dbReference type="SAM" id="Phobius"/>
    </source>
</evidence>
<dbReference type="OrthoDB" id="9809567at2"/>
<dbReference type="SMART" id="SM00387">
    <property type="entry name" value="HATPase_c"/>
    <property type="match status" value="1"/>
</dbReference>
<dbReference type="InterPro" id="IPR003661">
    <property type="entry name" value="HisK_dim/P_dom"/>
</dbReference>
<dbReference type="Proteomes" id="UP000245539">
    <property type="component" value="Unassembled WGS sequence"/>
</dbReference>
<evidence type="ECO:0000256" key="2">
    <source>
        <dbReference type="ARBA" id="ARBA00004370"/>
    </source>
</evidence>
<evidence type="ECO:0000256" key="5">
    <source>
        <dbReference type="ARBA" id="ARBA00022679"/>
    </source>
</evidence>
<evidence type="ECO:0000256" key="1">
    <source>
        <dbReference type="ARBA" id="ARBA00000085"/>
    </source>
</evidence>
<dbReference type="PRINTS" id="PR00344">
    <property type="entry name" value="BCTRLSENSOR"/>
</dbReference>
<evidence type="ECO:0000256" key="8">
    <source>
        <dbReference type="ARBA" id="ARBA00022989"/>
    </source>
</evidence>
<dbReference type="InterPro" id="IPR036890">
    <property type="entry name" value="HATPase_C_sf"/>
</dbReference>
<keyword evidence="4" id="KW-0597">Phosphoprotein</keyword>
<dbReference type="Gene3D" id="3.30.565.10">
    <property type="entry name" value="Histidine kinase-like ATPase, C-terminal domain"/>
    <property type="match status" value="1"/>
</dbReference>
<evidence type="ECO:0000313" key="12">
    <source>
        <dbReference type="EMBL" id="PWR00187.1"/>
    </source>
</evidence>
<dbReference type="GO" id="GO:0005886">
    <property type="term" value="C:plasma membrane"/>
    <property type="evidence" value="ECO:0007669"/>
    <property type="project" value="TreeGrafter"/>
</dbReference>
<evidence type="ECO:0000256" key="9">
    <source>
        <dbReference type="ARBA" id="ARBA00023136"/>
    </source>
</evidence>
<dbReference type="GO" id="GO:0005524">
    <property type="term" value="F:ATP binding"/>
    <property type="evidence" value="ECO:0007669"/>
    <property type="project" value="UniProtKB-KW"/>
</dbReference>
<dbReference type="Pfam" id="PF02518">
    <property type="entry name" value="HATPase_c"/>
    <property type="match status" value="1"/>
</dbReference>
<feature type="transmembrane region" description="Helical" evidence="10">
    <location>
        <begin position="217"/>
        <end position="239"/>
    </location>
</feature>
<sequence>MTNSLISTMGSSSLFNKFGMNSLRMRQMISMLVLVALGVSLLGGGYLSLYDTRLKNQMMSEQGDVANAMLLSVPIFSDDTIDTKADTFELNKLMSQYKFSRGFDDDGTKHEYYAYVENAKTGELRWQSKFPNEVPNPTGSFSYAEAVKQFDIKDDLEVGKAQLKERYLRPYQEDQTTNLKFAVYSQLVTAGDEIVRVVVAKSARGMASDSDHVQKNIIALFFCTLALVLVSQLISNYFIITPIRDFEGEVRQIEAGAQKAIEKAYPVELMEVKSAINTLINVEKGQKQRYRESLENLAHSLKTPLSALLATAQSKYKMKDDDQTDLMNEIRHMSDIVAYQLKRAVVRAPNAMVEQVALRPVLFRLRESLYKVYHEKSFEIIINVDEYDKVRLESDDLIELFGNLINNACRFCSEVVEISAKNETNFLVVDIDDDGMGFGVDSPSELLKRGMRDDSKTEGQGIGLAISAELVEAVGGRIELKASPQVGARVRLYLPH</sequence>
<evidence type="ECO:0000256" key="3">
    <source>
        <dbReference type="ARBA" id="ARBA00012438"/>
    </source>
</evidence>
<keyword evidence="13" id="KW-1185">Reference proteome</keyword>
<dbReference type="CDD" id="cd00082">
    <property type="entry name" value="HisKA"/>
    <property type="match status" value="1"/>
</dbReference>
<dbReference type="SUPFAM" id="SSF55874">
    <property type="entry name" value="ATPase domain of HSP90 chaperone/DNA topoisomerase II/histidine kinase"/>
    <property type="match status" value="1"/>
</dbReference>
<dbReference type="InterPro" id="IPR005467">
    <property type="entry name" value="His_kinase_dom"/>
</dbReference>
<dbReference type="PANTHER" id="PTHR45436">
    <property type="entry name" value="SENSOR HISTIDINE KINASE YKOH"/>
    <property type="match status" value="1"/>
</dbReference>
<dbReference type="InterPro" id="IPR003594">
    <property type="entry name" value="HATPase_dom"/>
</dbReference>
<keyword evidence="8 10" id="KW-1133">Transmembrane helix</keyword>
<feature type="domain" description="Histidine kinase" evidence="11">
    <location>
        <begin position="296"/>
        <end position="496"/>
    </location>
</feature>
<reference evidence="12 13" key="1">
    <citation type="submission" date="2018-05" db="EMBL/GenBank/DDBJ databases">
        <title>Leucothrix arctica sp. nov., isolated from Arctic seawater.</title>
        <authorList>
            <person name="Choi A."/>
            <person name="Baek K."/>
        </authorList>
    </citation>
    <scope>NUCLEOTIDE SEQUENCE [LARGE SCALE GENOMIC DNA]</scope>
    <source>
        <strain evidence="12 13">JCM 18388</strain>
    </source>
</reference>
<comment type="catalytic activity">
    <reaction evidence="1">
        <text>ATP + protein L-histidine = ADP + protein N-phospho-L-histidine.</text>
        <dbReference type="EC" id="2.7.13.3"/>
    </reaction>
</comment>
<accession>A0A317CNU8</accession>
<comment type="subcellular location">
    <subcellularLocation>
        <location evidence="2">Membrane</location>
    </subcellularLocation>
</comment>
<proteinExistence type="predicted"/>
<comment type="caution">
    <text evidence="12">The sequence shown here is derived from an EMBL/GenBank/DDBJ whole genome shotgun (WGS) entry which is preliminary data.</text>
</comment>
<evidence type="ECO:0000259" key="11">
    <source>
        <dbReference type="PROSITE" id="PS50109"/>
    </source>
</evidence>
<keyword evidence="6 10" id="KW-0812">Transmembrane</keyword>
<evidence type="ECO:0000256" key="6">
    <source>
        <dbReference type="ARBA" id="ARBA00022692"/>
    </source>
</evidence>
<keyword evidence="5" id="KW-0808">Transferase</keyword>
<keyword evidence="9 10" id="KW-0472">Membrane</keyword>
<evidence type="ECO:0000256" key="4">
    <source>
        <dbReference type="ARBA" id="ARBA00022553"/>
    </source>
</evidence>
<evidence type="ECO:0000313" key="13">
    <source>
        <dbReference type="Proteomes" id="UP000245539"/>
    </source>
</evidence>
<dbReference type="InterPro" id="IPR004358">
    <property type="entry name" value="Sig_transdc_His_kin-like_C"/>
</dbReference>
<organism evidence="12 13">
    <name type="scientific">Leucothrix pacifica</name>
    <dbReference type="NCBI Taxonomy" id="1247513"/>
    <lineage>
        <taxon>Bacteria</taxon>
        <taxon>Pseudomonadati</taxon>
        <taxon>Pseudomonadota</taxon>
        <taxon>Gammaproteobacteria</taxon>
        <taxon>Thiotrichales</taxon>
        <taxon>Thiotrichaceae</taxon>
        <taxon>Leucothrix</taxon>
    </lineage>
</organism>
<name>A0A317CNU8_9GAMM</name>
<dbReference type="EC" id="2.7.13.3" evidence="3"/>
<dbReference type="EMBL" id="QGKM01000005">
    <property type="protein sequence ID" value="PWR00187.1"/>
    <property type="molecule type" value="Genomic_DNA"/>
</dbReference>
<dbReference type="GO" id="GO:0000155">
    <property type="term" value="F:phosphorelay sensor kinase activity"/>
    <property type="evidence" value="ECO:0007669"/>
    <property type="project" value="InterPro"/>
</dbReference>
<gene>
    <name evidence="12" type="ORF">DKW60_03345</name>
</gene>
<dbReference type="Gene3D" id="1.10.287.130">
    <property type="match status" value="1"/>
</dbReference>
<dbReference type="PROSITE" id="PS50109">
    <property type="entry name" value="HIS_KIN"/>
    <property type="match status" value="1"/>
</dbReference>
<evidence type="ECO:0000256" key="7">
    <source>
        <dbReference type="ARBA" id="ARBA00022777"/>
    </source>
</evidence>
<keyword evidence="7" id="KW-0418">Kinase</keyword>
<dbReference type="PANTHER" id="PTHR45436:SF4">
    <property type="entry name" value="SENSOR PROTEIN PHOQ"/>
    <property type="match status" value="1"/>
</dbReference>